<dbReference type="Gene3D" id="3.20.20.190">
    <property type="entry name" value="Phosphatidylinositol (PI) phosphodiesterase"/>
    <property type="match status" value="1"/>
</dbReference>
<organism evidence="2 3">
    <name type="scientific">Cohnella candidum</name>
    <dbReference type="NCBI Taxonomy" id="2674991"/>
    <lineage>
        <taxon>Bacteria</taxon>
        <taxon>Bacillati</taxon>
        <taxon>Bacillota</taxon>
        <taxon>Bacilli</taxon>
        <taxon>Bacillales</taxon>
        <taxon>Paenibacillaceae</taxon>
        <taxon>Cohnella</taxon>
    </lineage>
</organism>
<dbReference type="InterPro" id="IPR017946">
    <property type="entry name" value="PLC-like_Pdiesterase_TIM-brl"/>
</dbReference>
<dbReference type="CDD" id="cd08583">
    <property type="entry name" value="PI-PLCc_GDPD_SF_unchar1"/>
    <property type="match status" value="1"/>
</dbReference>
<sequence length="292" mass="33223">MLHSILLLLSLLSQPQGVPPADAASWLAHPLIAHALGGIDGHDLTNSREAFETNYAKGIRVFETDLMPTRNLKDLVAKHDWTKEQYQKFEQDEYVPVDGEWYPLSLEEFLKVPINHRYTPLAWTDLLDLLATHPDAFLVLDTKFTDQATVLKQYGILVKEAEDKDPALLNRVIPQLYHQDMLAWIESVHVFPSYIYTLYQTKDTNQQVIDFVRSHLRVQAITMAESRAVKSFVQSLNQAGARVFVHTVNSKASFDKYRKIGVFGVYTDFLHYSDIAKGIKGSWTAQPPLPAE</sequence>
<keyword evidence="3" id="KW-1185">Reference proteome</keyword>
<dbReference type="PANTHER" id="PTHR43805:SF1">
    <property type="entry name" value="GP-PDE DOMAIN-CONTAINING PROTEIN"/>
    <property type="match status" value="1"/>
</dbReference>
<evidence type="ECO:0000313" key="3">
    <source>
        <dbReference type="Proteomes" id="UP000269097"/>
    </source>
</evidence>
<evidence type="ECO:0000313" key="2">
    <source>
        <dbReference type="EMBL" id="AYQ73630.1"/>
    </source>
</evidence>
<gene>
    <name evidence="2" type="ORF">EAV92_14195</name>
</gene>
<dbReference type="AlphaFoldDB" id="A0A3G3JZF0"/>
<reference evidence="2 3" key="1">
    <citation type="submission" date="2018-10" db="EMBL/GenBank/DDBJ databases">
        <title>Genome Sequence of Cohnella sp.</title>
        <authorList>
            <person name="Srinivasan S."/>
            <person name="Kim M.K."/>
        </authorList>
    </citation>
    <scope>NUCLEOTIDE SEQUENCE [LARGE SCALE GENOMIC DNA]</scope>
    <source>
        <strain evidence="2 3">18JY8-7</strain>
    </source>
</reference>
<dbReference type="GO" id="GO:0006629">
    <property type="term" value="P:lipid metabolic process"/>
    <property type="evidence" value="ECO:0007669"/>
    <property type="project" value="InterPro"/>
</dbReference>
<dbReference type="KEGG" id="coh:EAV92_14195"/>
<dbReference type="Pfam" id="PF03009">
    <property type="entry name" value="GDPD"/>
    <property type="match status" value="1"/>
</dbReference>
<dbReference type="Proteomes" id="UP000269097">
    <property type="component" value="Chromosome"/>
</dbReference>
<dbReference type="SUPFAM" id="SSF51695">
    <property type="entry name" value="PLC-like phosphodiesterases"/>
    <property type="match status" value="1"/>
</dbReference>
<dbReference type="PANTHER" id="PTHR43805">
    <property type="entry name" value="GLYCEROPHOSPHORYL DIESTER PHOSPHODIESTERASE"/>
    <property type="match status" value="1"/>
</dbReference>
<name>A0A3G3JZF0_9BACL</name>
<accession>A0A3G3JZF0</accession>
<protein>
    <submittedName>
        <fullName evidence="2">Glycerophosphodiester phosphodiesterase</fullName>
    </submittedName>
</protein>
<evidence type="ECO:0000259" key="1">
    <source>
        <dbReference type="Pfam" id="PF03009"/>
    </source>
</evidence>
<feature type="domain" description="GP-PDE" evidence="1">
    <location>
        <begin position="46"/>
        <end position="269"/>
    </location>
</feature>
<dbReference type="InterPro" id="IPR030395">
    <property type="entry name" value="GP_PDE_dom"/>
</dbReference>
<dbReference type="RefSeq" id="WP_123041714.1">
    <property type="nucleotide sequence ID" value="NZ_CP033433.1"/>
</dbReference>
<proteinExistence type="predicted"/>
<dbReference type="EMBL" id="CP033433">
    <property type="protein sequence ID" value="AYQ73630.1"/>
    <property type="molecule type" value="Genomic_DNA"/>
</dbReference>
<dbReference type="GO" id="GO:0008081">
    <property type="term" value="F:phosphoric diester hydrolase activity"/>
    <property type="evidence" value="ECO:0007669"/>
    <property type="project" value="InterPro"/>
</dbReference>